<comment type="similarity">
    <text evidence="3 6">Belongs to the glycosyl hydrolase 47 family.</text>
</comment>
<evidence type="ECO:0000256" key="8">
    <source>
        <dbReference type="SAM" id="Phobius"/>
    </source>
</evidence>
<keyword evidence="6" id="KW-0326">Glycosidase</keyword>
<comment type="pathway">
    <text evidence="2">Protein modification; protein glycosylation.</text>
</comment>
<evidence type="ECO:0000256" key="1">
    <source>
        <dbReference type="ARBA" id="ARBA00001913"/>
    </source>
</evidence>
<evidence type="ECO:0000256" key="2">
    <source>
        <dbReference type="ARBA" id="ARBA00004922"/>
    </source>
</evidence>
<keyword evidence="5" id="KW-1015">Disulfide bond</keyword>
<dbReference type="InterPro" id="IPR036026">
    <property type="entry name" value="Seven-hairpin_glycosidases"/>
</dbReference>
<dbReference type="EC" id="3.2.1.-" evidence="6"/>
<evidence type="ECO:0000313" key="9">
    <source>
        <dbReference type="EMBL" id="KAL2047359.1"/>
    </source>
</evidence>
<organism evidence="9 10">
    <name type="scientific">Stereocaulon virgatum</name>
    <dbReference type="NCBI Taxonomy" id="373712"/>
    <lineage>
        <taxon>Eukaryota</taxon>
        <taxon>Fungi</taxon>
        <taxon>Dikarya</taxon>
        <taxon>Ascomycota</taxon>
        <taxon>Pezizomycotina</taxon>
        <taxon>Lecanoromycetes</taxon>
        <taxon>OSLEUM clade</taxon>
        <taxon>Lecanoromycetidae</taxon>
        <taxon>Lecanorales</taxon>
        <taxon>Lecanorineae</taxon>
        <taxon>Stereocaulaceae</taxon>
        <taxon>Stereocaulon</taxon>
    </lineage>
</organism>
<accession>A0ABR4ART3</accession>
<comment type="cofactor">
    <cofactor evidence="1">
        <name>Ca(2+)</name>
        <dbReference type="ChEBI" id="CHEBI:29108"/>
    </cofactor>
</comment>
<dbReference type="SUPFAM" id="SSF48225">
    <property type="entry name" value="Seven-hairpin glycosidases"/>
    <property type="match status" value="1"/>
</dbReference>
<feature type="compositionally biased region" description="Low complexity" evidence="7">
    <location>
        <begin position="43"/>
        <end position="55"/>
    </location>
</feature>
<feature type="region of interest" description="Disordered" evidence="7">
    <location>
        <begin position="43"/>
        <end position="84"/>
    </location>
</feature>
<dbReference type="Gene3D" id="1.50.10.10">
    <property type="match status" value="1"/>
</dbReference>
<dbReference type="InterPro" id="IPR050749">
    <property type="entry name" value="Glycosyl_Hydrolase_47"/>
</dbReference>
<comment type="caution">
    <text evidence="9">The sequence shown here is derived from an EMBL/GenBank/DDBJ whole genome shotgun (WGS) entry which is preliminary data.</text>
</comment>
<sequence>MLLPRRISSLSLVVIVILTLWYLDYLPEYSSLVRKPIVKPGVKTKPATPALTPPTNTSSDPVSDTHPSSSYKPESDKPTKSRFTNGQQVFGSREFIQKHPVTDFAKFSHGLPLQLPKVQYDFEQESQEEKVRRLDRLEAVRASFEHAWQGYKKNAWMKDELSPLDGQSAQSFGGWAATLVDTLDTLWIMGMKDEFEEAVNAAAEIDFNTTNEETINVFETTIRYLGGFLGAYDLSNGMYPVLLRKAVEVGELLYCAFDTPNRMPATRFRWKEVLEGGDQTASEGTLVAEIGSLSLEFTRLSQLTGDMKYFDAIQRIMDMFDESQSKTKLPGLWPITMNAKHMTFVDTSFSLGAMADSLFEYLPKQHMLLGGRSDQIQRMYEYAITAAMNHVFFQPMVPDGKDILISGGATVDGSTEAITTIANGQHLGCYTGGMVGLGAKLFEHDEHMNMARKLVDGCIWAYETMPSGIMPEVFHMLACDMNSDCNWDEKAWKKAVLDHAKSTRKEDAEPKFTSDEALLNYTLAKKHLKPGFVDIWDPRYLLRPEAIESVFIHYRLSGEKDLMDSAWKMFESIEKHTRTDFGHTMIDDVTVATPKKQNKMESFWLAETLKYFYLIFSEPDVVSLDKYVLNTEAHPLKRPTPGSDEIPRYYS</sequence>
<dbReference type="InterPro" id="IPR012341">
    <property type="entry name" value="6hp_glycosidase-like_sf"/>
</dbReference>
<feature type="transmembrane region" description="Helical" evidence="8">
    <location>
        <begin position="7"/>
        <end position="23"/>
    </location>
</feature>
<keyword evidence="8" id="KW-1133">Transmembrane helix</keyword>
<feature type="compositionally biased region" description="Polar residues" evidence="7">
    <location>
        <begin position="56"/>
        <end position="72"/>
    </location>
</feature>
<dbReference type="Proteomes" id="UP001590950">
    <property type="component" value="Unassembled WGS sequence"/>
</dbReference>
<keyword evidence="10" id="KW-1185">Reference proteome</keyword>
<keyword evidence="8" id="KW-0812">Transmembrane</keyword>
<protein>
    <recommendedName>
        <fullName evidence="6">alpha-1,2-Mannosidase</fullName>
        <ecNumber evidence="6">3.2.1.-</ecNumber>
    </recommendedName>
</protein>
<dbReference type="EMBL" id="JBEFKJ010000003">
    <property type="protein sequence ID" value="KAL2047359.1"/>
    <property type="molecule type" value="Genomic_DNA"/>
</dbReference>
<evidence type="ECO:0000313" key="10">
    <source>
        <dbReference type="Proteomes" id="UP001590950"/>
    </source>
</evidence>
<evidence type="ECO:0000256" key="5">
    <source>
        <dbReference type="ARBA" id="ARBA00023157"/>
    </source>
</evidence>
<evidence type="ECO:0000256" key="6">
    <source>
        <dbReference type="RuleBase" id="RU361193"/>
    </source>
</evidence>
<evidence type="ECO:0000256" key="7">
    <source>
        <dbReference type="SAM" id="MobiDB-lite"/>
    </source>
</evidence>
<keyword evidence="4 6" id="KW-0378">Hydrolase</keyword>
<dbReference type="PRINTS" id="PR00747">
    <property type="entry name" value="GLYHDRLASE47"/>
</dbReference>
<dbReference type="PANTHER" id="PTHR11742:SF49">
    <property type="entry name" value="ALPHA-1,2-MANNOSIDASE"/>
    <property type="match status" value="1"/>
</dbReference>
<dbReference type="InterPro" id="IPR001382">
    <property type="entry name" value="Glyco_hydro_47"/>
</dbReference>
<evidence type="ECO:0000256" key="4">
    <source>
        <dbReference type="ARBA" id="ARBA00022801"/>
    </source>
</evidence>
<proteinExistence type="inferred from homology"/>
<name>A0ABR4ART3_9LECA</name>
<keyword evidence="8" id="KW-0472">Membrane</keyword>
<gene>
    <name evidence="9" type="ORF">N7G274_001380</name>
</gene>
<evidence type="ECO:0000256" key="3">
    <source>
        <dbReference type="ARBA" id="ARBA00007658"/>
    </source>
</evidence>
<dbReference type="PANTHER" id="PTHR11742">
    <property type="entry name" value="MANNOSYL-OLIGOSACCHARIDE ALPHA-1,2-MANNOSIDASE-RELATED"/>
    <property type="match status" value="1"/>
</dbReference>
<reference evidence="9 10" key="1">
    <citation type="submission" date="2024-09" db="EMBL/GenBank/DDBJ databases">
        <title>Rethinking Asexuality: The Enigmatic Case of Functional Sexual Genes in Lepraria (Stereocaulaceae).</title>
        <authorList>
            <person name="Doellman M."/>
            <person name="Sun Y."/>
            <person name="Barcenas-Pena A."/>
            <person name="Lumbsch H.T."/>
            <person name="Grewe F."/>
        </authorList>
    </citation>
    <scope>NUCLEOTIDE SEQUENCE [LARGE SCALE GENOMIC DNA]</scope>
    <source>
        <strain evidence="9 10">Mercado 3170</strain>
    </source>
</reference>
<dbReference type="Pfam" id="PF01532">
    <property type="entry name" value="Glyco_hydro_47"/>
    <property type="match status" value="1"/>
</dbReference>